<dbReference type="Proteomes" id="UP000305067">
    <property type="component" value="Unassembled WGS sequence"/>
</dbReference>
<evidence type="ECO:0000313" key="3">
    <source>
        <dbReference type="Proteomes" id="UP000305067"/>
    </source>
</evidence>
<organism evidence="2 3">
    <name type="scientific">Pterulicium gracile</name>
    <dbReference type="NCBI Taxonomy" id="1884261"/>
    <lineage>
        <taxon>Eukaryota</taxon>
        <taxon>Fungi</taxon>
        <taxon>Dikarya</taxon>
        <taxon>Basidiomycota</taxon>
        <taxon>Agaricomycotina</taxon>
        <taxon>Agaricomycetes</taxon>
        <taxon>Agaricomycetidae</taxon>
        <taxon>Agaricales</taxon>
        <taxon>Pleurotineae</taxon>
        <taxon>Pterulaceae</taxon>
        <taxon>Pterulicium</taxon>
    </lineage>
</organism>
<protein>
    <submittedName>
        <fullName evidence="2">Uncharacterized protein</fullName>
    </submittedName>
</protein>
<accession>A0A5C3QDE0</accession>
<sequence>MTLTRQLPDEVLRSILLSHLHIPEDKFFSCDADSPFSVPRDLELRCCSLLVVSKRWMQVATSLLYECIVLRSIHQVKALVLALEANPEFGKLIKRVRVEGGFGMDMRDIISVAPNIRCLMLSFEVWQPDTPIGLTEFLGLMENLESVGFMRMQGRVGRQAPPKSAAFLEYFKEVLECIAGGWSSLTHVYFPFNYAGHDRYSGLQGSEPANSLIQALGRTSRRLSLHIPKLVPSDSRSISDLVCLAELDPVEKILVTVTATSRHCAAFKLKVAEDERLSSKVVIHEPFVATKPTQPTKQLPKPNPRSVQPLPPGFVTFVSASADVQESLWQRIIHFATEADYEYTADDLKPCTRTRKYAVNEIETISLAQLRLNNALVSKGFYNSTRPFLFRDVSLHTDIHILQFALAILDRPDLASHVRTLTYCFDISAASDSRNVWKKGLARFKPMVVATDSEEDAHRSDKEKRAHWAGPVLAWAVAVFRHQNNTSAGGSQRFEDAKEDKDIFPLLRVGTAHFALELIISQATNLVKLTQLSPPCPERQIPRCRYQRDQRHSPPGREAAIGSVQ</sequence>
<dbReference type="AlphaFoldDB" id="A0A5C3QDE0"/>
<dbReference type="OrthoDB" id="2786563at2759"/>
<dbReference type="EMBL" id="ML178830">
    <property type="protein sequence ID" value="TFL00085.1"/>
    <property type="molecule type" value="Genomic_DNA"/>
</dbReference>
<evidence type="ECO:0000256" key="1">
    <source>
        <dbReference type="SAM" id="MobiDB-lite"/>
    </source>
</evidence>
<feature type="non-terminal residue" evidence="2">
    <location>
        <position position="565"/>
    </location>
</feature>
<feature type="region of interest" description="Disordered" evidence="1">
    <location>
        <begin position="538"/>
        <end position="565"/>
    </location>
</feature>
<keyword evidence="3" id="KW-1185">Reference proteome</keyword>
<proteinExistence type="predicted"/>
<gene>
    <name evidence="2" type="ORF">BDV98DRAFT_550427</name>
</gene>
<evidence type="ECO:0000313" key="2">
    <source>
        <dbReference type="EMBL" id="TFL00085.1"/>
    </source>
</evidence>
<reference evidence="2 3" key="1">
    <citation type="journal article" date="2019" name="Nat. Ecol. Evol.">
        <title>Megaphylogeny resolves global patterns of mushroom evolution.</title>
        <authorList>
            <person name="Varga T."/>
            <person name="Krizsan K."/>
            <person name="Foldi C."/>
            <person name="Dima B."/>
            <person name="Sanchez-Garcia M."/>
            <person name="Sanchez-Ramirez S."/>
            <person name="Szollosi G.J."/>
            <person name="Szarkandi J.G."/>
            <person name="Papp V."/>
            <person name="Albert L."/>
            <person name="Andreopoulos W."/>
            <person name="Angelini C."/>
            <person name="Antonin V."/>
            <person name="Barry K.W."/>
            <person name="Bougher N.L."/>
            <person name="Buchanan P."/>
            <person name="Buyck B."/>
            <person name="Bense V."/>
            <person name="Catcheside P."/>
            <person name="Chovatia M."/>
            <person name="Cooper J."/>
            <person name="Damon W."/>
            <person name="Desjardin D."/>
            <person name="Finy P."/>
            <person name="Geml J."/>
            <person name="Haridas S."/>
            <person name="Hughes K."/>
            <person name="Justo A."/>
            <person name="Karasinski D."/>
            <person name="Kautmanova I."/>
            <person name="Kiss B."/>
            <person name="Kocsube S."/>
            <person name="Kotiranta H."/>
            <person name="LaButti K.M."/>
            <person name="Lechner B.E."/>
            <person name="Liimatainen K."/>
            <person name="Lipzen A."/>
            <person name="Lukacs Z."/>
            <person name="Mihaltcheva S."/>
            <person name="Morgado L.N."/>
            <person name="Niskanen T."/>
            <person name="Noordeloos M.E."/>
            <person name="Ohm R.A."/>
            <person name="Ortiz-Santana B."/>
            <person name="Ovrebo C."/>
            <person name="Racz N."/>
            <person name="Riley R."/>
            <person name="Savchenko A."/>
            <person name="Shiryaev A."/>
            <person name="Soop K."/>
            <person name="Spirin V."/>
            <person name="Szebenyi C."/>
            <person name="Tomsovsky M."/>
            <person name="Tulloss R.E."/>
            <person name="Uehling J."/>
            <person name="Grigoriev I.V."/>
            <person name="Vagvolgyi C."/>
            <person name="Papp T."/>
            <person name="Martin F.M."/>
            <person name="Miettinen O."/>
            <person name="Hibbett D.S."/>
            <person name="Nagy L.G."/>
        </authorList>
    </citation>
    <scope>NUCLEOTIDE SEQUENCE [LARGE SCALE GENOMIC DNA]</scope>
    <source>
        <strain evidence="2 3">CBS 309.79</strain>
    </source>
</reference>
<name>A0A5C3QDE0_9AGAR</name>